<proteinExistence type="predicted"/>
<reference evidence="1" key="1">
    <citation type="journal article" date="2021" name="Proc. Natl. Acad. Sci. U.S.A.">
        <title>A Catalog of Tens of Thousands of Viruses from Human Metagenomes Reveals Hidden Associations with Chronic Diseases.</title>
        <authorList>
            <person name="Tisza M.J."/>
            <person name="Buck C.B."/>
        </authorList>
    </citation>
    <scope>NUCLEOTIDE SEQUENCE</scope>
    <source>
        <strain evidence="1">Ctnpt50</strain>
    </source>
</reference>
<sequence length="89" mass="10545">MDNQKFVELVKKAVVDYFNSHKEITDNGRLTPEDVYVVWLCKTLQNNKALLNTTVLDGMYYVATYNGDKNEMYLDAYKKWDNKRIKIEE</sequence>
<protein>
    <recommendedName>
        <fullName evidence="2">Phage protein</fullName>
    </recommendedName>
</protein>
<organism evidence="1">
    <name type="scientific">Siphoviridae sp. ctnpt50</name>
    <dbReference type="NCBI Taxonomy" id="2827941"/>
    <lineage>
        <taxon>Viruses</taxon>
        <taxon>Duplodnaviria</taxon>
        <taxon>Heunggongvirae</taxon>
        <taxon>Uroviricota</taxon>
        <taxon>Caudoviricetes</taxon>
    </lineage>
</organism>
<dbReference type="Pfam" id="PF19791">
    <property type="entry name" value="DUF6275"/>
    <property type="match status" value="1"/>
</dbReference>
<dbReference type="InterPro" id="IPR046242">
    <property type="entry name" value="DUF6275"/>
</dbReference>
<dbReference type="EMBL" id="BK032577">
    <property type="protein sequence ID" value="DAF48972.1"/>
    <property type="molecule type" value="Genomic_DNA"/>
</dbReference>
<evidence type="ECO:0000313" key="1">
    <source>
        <dbReference type="EMBL" id="DAF48972.1"/>
    </source>
</evidence>
<name>A0A8S5SD58_9CAUD</name>
<accession>A0A8S5SD58</accession>
<evidence type="ECO:0008006" key="2">
    <source>
        <dbReference type="Google" id="ProtNLM"/>
    </source>
</evidence>